<feature type="region of interest" description="Disordered" evidence="3">
    <location>
        <begin position="63"/>
        <end position="93"/>
    </location>
</feature>
<evidence type="ECO:0008006" key="6">
    <source>
        <dbReference type="Google" id="ProtNLM"/>
    </source>
</evidence>
<dbReference type="PANTHER" id="PTHR37534:SF49">
    <property type="entry name" value="LYSINE BIOSYNTHESIS REGULATORY PROTEIN LYS14"/>
    <property type="match status" value="1"/>
</dbReference>
<evidence type="ECO:0000313" key="4">
    <source>
        <dbReference type="EMBL" id="KAI1848985.1"/>
    </source>
</evidence>
<dbReference type="Proteomes" id="UP000829685">
    <property type="component" value="Unassembled WGS sequence"/>
</dbReference>
<dbReference type="Pfam" id="PF11951">
    <property type="entry name" value="Fungal_trans_2"/>
    <property type="match status" value="1"/>
</dbReference>
<proteinExistence type="predicted"/>
<evidence type="ECO:0000256" key="2">
    <source>
        <dbReference type="ARBA" id="ARBA00023242"/>
    </source>
</evidence>
<evidence type="ECO:0000256" key="1">
    <source>
        <dbReference type="ARBA" id="ARBA00004123"/>
    </source>
</evidence>
<dbReference type="AlphaFoldDB" id="A0A9P9W823"/>
<reference evidence="4" key="1">
    <citation type="submission" date="2021-03" db="EMBL/GenBank/DDBJ databases">
        <title>Revisited historic fungal species revealed as producer of novel bioactive compounds through whole genome sequencing and comparative genomics.</title>
        <authorList>
            <person name="Vignolle G.A."/>
            <person name="Hochenegger N."/>
            <person name="Mach R.L."/>
            <person name="Mach-Aigner A.R."/>
            <person name="Javad Rahimi M."/>
            <person name="Salim K.A."/>
            <person name="Chan C.M."/>
            <person name="Lim L.B.L."/>
            <person name="Cai F."/>
            <person name="Druzhinina I.S."/>
            <person name="U'Ren J.M."/>
            <person name="Derntl C."/>
        </authorList>
    </citation>
    <scope>NUCLEOTIDE SEQUENCE</scope>
    <source>
        <strain evidence="4">TUCIM 5799</strain>
    </source>
</reference>
<dbReference type="GO" id="GO:0000976">
    <property type="term" value="F:transcription cis-regulatory region binding"/>
    <property type="evidence" value="ECO:0007669"/>
    <property type="project" value="TreeGrafter"/>
</dbReference>
<keyword evidence="5" id="KW-1185">Reference proteome</keyword>
<dbReference type="GO" id="GO:0045944">
    <property type="term" value="P:positive regulation of transcription by RNA polymerase II"/>
    <property type="evidence" value="ECO:0007669"/>
    <property type="project" value="TreeGrafter"/>
</dbReference>
<keyword evidence="2" id="KW-0539">Nucleus</keyword>
<dbReference type="InterPro" id="IPR021858">
    <property type="entry name" value="Fun_TF"/>
</dbReference>
<feature type="compositionally biased region" description="Polar residues" evidence="3">
    <location>
        <begin position="66"/>
        <end position="75"/>
    </location>
</feature>
<dbReference type="EMBL" id="JAFIMR010000081">
    <property type="protein sequence ID" value="KAI1848985.1"/>
    <property type="molecule type" value="Genomic_DNA"/>
</dbReference>
<gene>
    <name evidence="4" type="ORF">JX265_013728</name>
</gene>
<accession>A0A9P9W823</accession>
<evidence type="ECO:0000256" key="3">
    <source>
        <dbReference type="SAM" id="MobiDB-lite"/>
    </source>
</evidence>
<dbReference type="GO" id="GO:0003700">
    <property type="term" value="F:DNA-binding transcription factor activity"/>
    <property type="evidence" value="ECO:0007669"/>
    <property type="project" value="TreeGrafter"/>
</dbReference>
<name>A0A9P9W823_9PEZI</name>
<dbReference type="PANTHER" id="PTHR37534">
    <property type="entry name" value="TRANSCRIPTIONAL ACTIVATOR PROTEIN UGA3"/>
    <property type="match status" value="1"/>
</dbReference>
<feature type="compositionally biased region" description="Basic and acidic residues" evidence="3">
    <location>
        <begin position="79"/>
        <end position="93"/>
    </location>
</feature>
<comment type="caution">
    <text evidence="4">The sequence shown here is derived from an EMBL/GenBank/DDBJ whole genome shotgun (WGS) entry which is preliminary data.</text>
</comment>
<organism evidence="4 5">
    <name type="scientific">Neoarthrinium moseri</name>
    <dbReference type="NCBI Taxonomy" id="1658444"/>
    <lineage>
        <taxon>Eukaryota</taxon>
        <taxon>Fungi</taxon>
        <taxon>Dikarya</taxon>
        <taxon>Ascomycota</taxon>
        <taxon>Pezizomycotina</taxon>
        <taxon>Sordariomycetes</taxon>
        <taxon>Xylariomycetidae</taxon>
        <taxon>Amphisphaeriales</taxon>
        <taxon>Apiosporaceae</taxon>
        <taxon>Neoarthrinium</taxon>
    </lineage>
</organism>
<comment type="subcellular location">
    <subcellularLocation>
        <location evidence="1">Nucleus</location>
    </subcellularLocation>
</comment>
<dbReference type="GO" id="GO:0005634">
    <property type="term" value="C:nucleus"/>
    <property type="evidence" value="ECO:0007669"/>
    <property type="project" value="UniProtKB-SubCell"/>
</dbReference>
<protein>
    <recommendedName>
        <fullName evidence="6">C6 transcription factor</fullName>
    </recommendedName>
</protein>
<sequence>MKWQADAPSAPVATFRTPLRLHYLHFKCGYLQRGQNSIQCTVTGTLVREPALFMIAGKPAIRPASGSPSTLNSTPHPAPEPHRSLEHPERRSSCHADRERFMRCVYPARHATPISSTAEGQTVQRRPTCSRCARLQVKCVGKGYAFSVKEVARPAEGQSKLVSGRAVRDKVTALTNSKPAAPSPSAGGSIYLHHFVTFCSKALFFADDKTDNPFSREIYRHFAGCEHLQLAVSALSAGDLRRRHPGHNEKYFNFYGRAVNKLNGALASPETATSVATLLSVMLLCFCEISSANSSAWLSHIKGARDLLVLRGGPKKDPVFARVFSLIDIGSSFFLGRETLLPVDYMDEKQGTVTSNTPIESWPCWDTTGTTIERFNQRLRIVAGLSKLSSDVKQCSLPDSRELLLAQSRNLLKDIGHHWRARIFEEDQLAKLRKSPRDQLILEDNAGRSACILSLIDITSPILDLECDSDSHNHVFLSPAVVTHHIDTILAACSLMSESYCLAGLPWPLFMAGVHLFRDQDREKAVLQALEKVSEVVFHPCEGAIRVLKILWQRQWTEGSKLSWRQLLQDSGESIYIML</sequence>
<evidence type="ECO:0000313" key="5">
    <source>
        <dbReference type="Proteomes" id="UP000829685"/>
    </source>
</evidence>